<comment type="caution">
    <text evidence="1">The sequence shown here is derived from an EMBL/GenBank/DDBJ whole genome shotgun (WGS) entry which is preliminary data.</text>
</comment>
<sequence>MSQFCLSVEFMRSLQLICLKRLFCIQFRPDDWAYSRIATKTITFRSIRIYGRVLQLIDLKVPILHKFRHRIEQFACPDPQKRRCSQC</sequence>
<dbReference type="Proteomes" id="UP000887013">
    <property type="component" value="Unassembled WGS sequence"/>
</dbReference>
<dbReference type="AlphaFoldDB" id="A0A8X6MZ31"/>
<proteinExistence type="predicted"/>
<evidence type="ECO:0000313" key="2">
    <source>
        <dbReference type="Proteomes" id="UP000887013"/>
    </source>
</evidence>
<organism evidence="1 2">
    <name type="scientific">Nephila pilipes</name>
    <name type="common">Giant wood spider</name>
    <name type="synonym">Nephila maculata</name>
    <dbReference type="NCBI Taxonomy" id="299642"/>
    <lineage>
        <taxon>Eukaryota</taxon>
        <taxon>Metazoa</taxon>
        <taxon>Ecdysozoa</taxon>
        <taxon>Arthropoda</taxon>
        <taxon>Chelicerata</taxon>
        <taxon>Arachnida</taxon>
        <taxon>Araneae</taxon>
        <taxon>Araneomorphae</taxon>
        <taxon>Entelegynae</taxon>
        <taxon>Araneoidea</taxon>
        <taxon>Nephilidae</taxon>
        <taxon>Nephila</taxon>
    </lineage>
</organism>
<gene>
    <name evidence="1" type="ORF">NPIL_298571</name>
</gene>
<name>A0A8X6MZ31_NEPPI</name>
<dbReference type="EMBL" id="BMAW01003802">
    <property type="protein sequence ID" value="GFS85604.1"/>
    <property type="molecule type" value="Genomic_DNA"/>
</dbReference>
<protein>
    <submittedName>
        <fullName evidence="1">Uncharacterized protein</fullName>
    </submittedName>
</protein>
<keyword evidence="2" id="KW-1185">Reference proteome</keyword>
<accession>A0A8X6MZ31</accession>
<reference evidence="1" key="1">
    <citation type="submission" date="2020-08" db="EMBL/GenBank/DDBJ databases">
        <title>Multicomponent nature underlies the extraordinary mechanical properties of spider dragline silk.</title>
        <authorList>
            <person name="Kono N."/>
            <person name="Nakamura H."/>
            <person name="Mori M."/>
            <person name="Yoshida Y."/>
            <person name="Ohtoshi R."/>
            <person name="Malay A.D."/>
            <person name="Moran D.A.P."/>
            <person name="Tomita M."/>
            <person name="Numata K."/>
            <person name="Arakawa K."/>
        </authorList>
    </citation>
    <scope>NUCLEOTIDE SEQUENCE</scope>
</reference>
<evidence type="ECO:0000313" key="1">
    <source>
        <dbReference type="EMBL" id="GFS85604.1"/>
    </source>
</evidence>